<dbReference type="AlphaFoldDB" id="A0A0L6V2X2"/>
<sequence>MSHTLKMSIALLVNSQVVFLLFLHTAAATAETCSYHLTYKDSTLSLQSTSESLYYSQLKTNRHLLEKKKKPWTKPFKMYNINSTILKTTIKAVPILTEDNFSSWRTQITVLLKLGGLKDQMINGQPALCNKDDNKFLSAIILSKLSPHTQNNFVNSENAHLLWKAILKGFISSEPSNRTRVFNQFTNITFDANGGQHHHLTSSQTTPEQLTTSSNLKVSNARKGEYIFATMYTNDDQRCFSGTHNPDLKTHTKDKFWAIYPKKCLAFLKKKEESQVISFSTFSCIHPSVFILDSGTSSHMVSEQKFFINLDKDKISLINTSCGLSTLQIKGKVSIKTKFKD</sequence>
<reference evidence="2 3" key="1">
    <citation type="submission" date="2015-08" db="EMBL/GenBank/DDBJ databases">
        <title>Next Generation Sequencing and Analysis of the Genome of Puccinia sorghi L Schw, the Causal Agent of Maize Common Rust.</title>
        <authorList>
            <person name="Rochi L."/>
            <person name="Burguener G."/>
            <person name="Darino M."/>
            <person name="Turjanski A."/>
            <person name="Kreff E."/>
            <person name="Dieguez M.J."/>
            <person name="Sacco F."/>
        </authorList>
    </citation>
    <scope>NUCLEOTIDE SEQUENCE [LARGE SCALE GENOMIC DNA]</scope>
    <source>
        <strain evidence="2 3">RO10H11247</strain>
    </source>
</reference>
<name>A0A0L6V2X2_9BASI</name>
<organism evidence="2 3">
    <name type="scientific">Puccinia sorghi</name>
    <dbReference type="NCBI Taxonomy" id="27349"/>
    <lineage>
        <taxon>Eukaryota</taxon>
        <taxon>Fungi</taxon>
        <taxon>Dikarya</taxon>
        <taxon>Basidiomycota</taxon>
        <taxon>Pucciniomycotina</taxon>
        <taxon>Pucciniomycetes</taxon>
        <taxon>Pucciniales</taxon>
        <taxon>Pucciniaceae</taxon>
        <taxon>Puccinia</taxon>
    </lineage>
</organism>
<evidence type="ECO:0000256" key="1">
    <source>
        <dbReference type="SAM" id="SignalP"/>
    </source>
</evidence>
<dbReference type="OrthoDB" id="2847449at2759"/>
<evidence type="ECO:0000313" key="3">
    <source>
        <dbReference type="Proteomes" id="UP000037035"/>
    </source>
</evidence>
<dbReference type="EMBL" id="LAVV01007686">
    <property type="protein sequence ID" value="KNZ55106.1"/>
    <property type="molecule type" value="Genomic_DNA"/>
</dbReference>
<dbReference type="VEuPathDB" id="FungiDB:VP01_2766g1"/>
<feature type="signal peptide" evidence="1">
    <location>
        <begin position="1"/>
        <end position="30"/>
    </location>
</feature>
<keyword evidence="1" id="KW-0732">Signal</keyword>
<protein>
    <submittedName>
        <fullName evidence="2">Uncharacterized protein</fullName>
    </submittedName>
</protein>
<evidence type="ECO:0000313" key="2">
    <source>
        <dbReference type="EMBL" id="KNZ55106.1"/>
    </source>
</evidence>
<dbReference type="Proteomes" id="UP000037035">
    <property type="component" value="Unassembled WGS sequence"/>
</dbReference>
<feature type="chain" id="PRO_5005567767" evidence="1">
    <location>
        <begin position="31"/>
        <end position="341"/>
    </location>
</feature>
<gene>
    <name evidence="2" type="ORF">VP01_2766g1</name>
</gene>
<comment type="caution">
    <text evidence="2">The sequence shown here is derived from an EMBL/GenBank/DDBJ whole genome shotgun (WGS) entry which is preliminary data.</text>
</comment>
<accession>A0A0L6V2X2</accession>
<proteinExistence type="predicted"/>
<keyword evidence="3" id="KW-1185">Reference proteome</keyword>